<evidence type="ECO:0000313" key="1">
    <source>
        <dbReference type="EMBL" id="MDR6240003.1"/>
    </source>
</evidence>
<reference evidence="1" key="1">
    <citation type="submission" date="2023-07" db="EMBL/GenBank/DDBJ databases">
        <title>Genomic Encyclopedia of Type Strains, Phase IV (KMG-IV): sequencing the most valuable type-strain genomes for metagenomic binning, comparative biology and taxonomic classification.</title>
        <authorList>
            <person name="Goeker M."/>
        </authorList>
    </citation>
    <scope>NUCLEOTIDE SEQUENCE</scope>
    <source>
        <strain evidence="1">DSM 26174</strain>
    </source>
</reference>
<proteinExistence type="predicted"/>
<name>A0AAE3XNV3_9BACT</name>
<keyword evidence="2" id="KW-1185">Reference proteome</keyword>
<comment type="caution">
    <text evidence="1">The sequence shown here is derived from an EMBL/GenBank/DDBJ whole genome shotgun (WGS) entry which is preliminary data.</text>
</comment>
<dbReference type="RefSeq" id="WP_309939820.1">
    <property type="nucleotide sequence ID" value="NZ_AP025305.1"/>
</dbReference>
<evidence type="ECO:0000313" key="2">
    <source>
        <dbReference type="Proteomes" id="UP001185092"/>
    </source>
</evidence>
<sequence length="351" mass="38734">MKKFILSAFVAASLFSCNKNSELDNSIDVVEEREIQGVRNFTFKIGGEFISKSEQELSRLSAYSDTTIHYLVQVDKLISGQGGGAMRSKSIRSNFAWGIFDDLALINIDLADGAQYQFDIIAIKSTPESGLEISSEGILGTPYNRPVTNEFTFESTFGLDVFSTRIGLEEENGEIFRYRNYPAIECYTGEKLINLAGGAARTTSTNENVIEINLYKATFGYKFKLNNLQAGYVEINMAEKLITMDSDSTSSKRIFSSSLGQISASERSPGYLETTAQVPTTITWFNDETGEAVELHSAPLGFKRNTLTTYNITLPDNLEQGPSAEPESNFAITLEEAPMTEVEGGEVINQM</sequence>
<organism evidence="1 2">
    <name type="scientific">Aureibacter tunicatorum</name>
    <dbReference type="NCBI Taxonomy" id="866807"/>
    <lineage>
        <taxon>Bacteria</taxon>
        <taxon>Pseudomonadati</taxon>
        <taxon>Bacteroidota</taxon>
        <taxon>Cytophagia</taxon>
        <taxon>Cytophagales</taxon>
        <taxon>Persicobacteraceae</taxon>
        <taxon>Aureibacter</taxon>
    </lineage>
</organism>
<protein>
    <submittedName>
        <fullName evidence="1">Uncharacterized protein</fullName>
    </submittedName>
</protein>
<dbReference type="EMBL" id="JAVDQD010000003">
    <property type="protein sequence ID" value="MDR6240003.1"/>
    <property type="molecule type" value="Genomic_DNA"/>
</dbReference>
<accession>A0AAE3XNV3</accession>
<dbReference type="Proteomes" id="UP001185092">
    <property type="component" value="Unassembled WGS sequence"/>
</dbReference>
<gene>
    <name evidence="1" type="ORF">HNQ88_003051</name>
</gene>
<dbReference type="PROSITE" id="PS51257">
    <property type="entry name" value="PROKAR_LIPOPROTEIN"/>
    <property type="match status" value="1"/>
</dbReference>
<dbReference type="AlphaFoldDB" id="A0AAE3XNV3"/>